<keyword evidence="3" id="KW-0090">Biological rhythms</keyword>
<keyword evidence="8" id="KW-1185">Reference proteome</keyword>
<dbReference type="STRING" id="29730.A0A0D2Q7G9"/>
<keyword evidence="4" id="KW-0539">Nucleus</keyword>
<feature type="domain" description="Protein EARLY FLOWERING 4" evidence="6">
    <location>
        <begin position="39"/>
        <end position="118"/>
    </location>
</feature>
<evidence type="ECO:0000256" key="3">
    <source>
        <dbReference type="ARBA" id="ARBA00023108"/>
    </source>
</evidence>
<dbReference type="InterPro" id="IPR009741">
    <property type="entry name" value="EARLY_FLOWERING_4_dom"/>
</dbReference>
<dbReference type="GO" id="GO:0009649">
    <property type="term" value="P:entrainment of circadian clock"/>
    <property type="evidence" value="ECO:0007669"/>
    <property type="project" value="TreeGrafter"/>
</dbReference>
<dbReference type="InterPro" id="IPR040462">
    <property type="entry name" value="EARLY_FLOWERING_4"/>
</dbReference>
<comment type="similarity">
    <text evidence="2">Belongs to the EARLY FLOWERING 4 family.</text>
</comment>
<dbReference type="Proteomes" id="UP000032304">
    <property type="component" value="Chromosome 9"/>
</dbReference>
<protein>
    <recommendedName>
        <fullName evidence="6">Protein EARLY FLOWERING 4 domain-containing protein</fullName>
    </recommendedName>
</protein>
<organism evidence="7 8">
    <name type="scientific">Gossypium raimondii</name>
    <name type="common">Peruvian cotton</name>
    <name type="synonym">Gossypium klotzschianum subsp. raimondii</name>
    <dbReference type="NCBI Taxonomy" id="29730"/>
    <lineage>
        <taxon>Eukaryota</taxon>
        <taxon>Viridiplantae</taxon>
        <taxon>Streptophyta</taxon>
        <taxon>Embryophyta</taxon>
        <taxon>Tracheophyta</taxon>
        <taxon>Spermatophyta</taxon>
        <taxon>Magnoliopsida</taxon>
        <taxon>eudicotyledons</taxon>
        <taxon>Gunneridae</taxon>
        <taxon>Pentapetalae</taxon>
        <taxon>rosids</taxon>
        <taxon>malvids</taxon>
        <taxon>Malvales</taxon>
        <taxon>Malvaceae</taxon>
        <taxon>Malvoideae</taxon>
        <taxon>Gossypium</taxon>
    </lineage>
</organism>
<dbReference type="PANTHER" id="PTHR33469">
    <property type="entry name" value="PROTEIN ELF4-LIKE 4"/>
    <property type="match status" value="1"/>
</dbReference>
<dbReference type="Gramene" id="KJB54092">
    <property type="protein sequence ID" value="KJB54092"/>
    <property type="gene ID" value="B456_009G092100"/>
</dbReference>
<evidence type="ECO:0000313" key="8">
    <source>
        <dbReference type="Proteomes" id="UP000032304"/>
    </source>
</evidence>
<dbReference type="GO" id="GO:0005634">
    <property type="term" value="C:nucleus"/>
    <property type="evidence" value="ECO:0007669"/>
    <property type="project" value="UniProtKB-SubCell"/>
</dbReference>
<gene>
    <name evidence="7" type="ORF">B456_009G092100</name>
</gene>
<dbReference type="AlphaFoldDB" id="A0A0D2Q7G9"/>
<comment type="subcellular location">
    <subcellularLocation>
        <location evidence="1">Nucleus</location>
    </subcellularLocation>
</comment>
<dbReference type="eggNOG" id="ENOG502SVEB">
    <property type="taxonomic scope" value="Eukaryota"/>
</dbReference>
<evidence type="ECO:0000313" key="7">
    <source>
        <dbReference type="EMBL" id="KJB54092.1"/>
    </source>
</evidence>
<accession>A0A0D2Q7G9</accession>
<reference evidence="7 8" key="1">
    <citation type="journal article" date="2012" name="Nature">
        <title>Repeated polyploidization of Gossypium genomes and the evolution of spinnable cotton fibres.</title>
        <authorList>
            <person name="Paterson A.H."/>
            <person name="Wendel J.F."/>
            <person name="Gundlach H."/>
            <person name="Guo H."/>
            <person name="Jenkins J."/>
            <person name="Jin D."/>
            <person name="Llewellyn D."/>
            <person name="Showmaker K.C."/>
            <person name="Shu S."/>
            <person name="Udall J."/>
            <person name="Yoo M.J."/>
            <person name="Byers R."/>
            <person name="Chen W."/>
            <person name="Doron-Faigenboim A."/>
            <person name="Duke M.V."/>
            <person name="Gong L."/>
            <person name="Grimwood J."/>
            <person name="Grover C."/>
            <person name="Grupp K."/>
            <person name="Hu G."/>
            <person name="Lee T.H."/>
            <person name="Li J."/>
            <person name="Lin L."/>
            <person name="Liu T."/>
            <person name="Marler B.S."/>
            <person name="Page J.T."/>
            <person name="Roberts A.W."/>
            <person name="Romanel E."/>
            <person name="Sanders W.S."/>
            <person name="Szadkowski E."/>
            <person name="Tan X."/>
            <person name="Tang H."/>
            <person name="Xu C."/>
            <person name="Wang J."/>
            <person name="Wang Z."/>
            <person name="Zhang D."/>
            <person name="Zhang L."/>
            <person name="Ashrafi H."/>
            <person name="Bedon F."/>
            <person name="Bowers J.E."/>
            <person name="Brubaker C.L."/>
            <person name="Chee P.W."/>
            <person name="Das S."/>
            <person name="Gingle A.R."/>
            <person name="Haigler C.H."/>
            <person name="Harker D."/>
            <person name="Hoffmann L.V."/>
            <person name="Hovav R."/>
            <person name="Jones D.C."/>
            <person name="Lemke C."/>
            <person name="Mansoor S."/>
            <person name="ur Rahman M."/>
            <person name="Rainville L.N."/>
            <person name="Rambani A."/>
            <person name="Reddy U.K."/>
            <person name="Rong J.K."/>
            <person name="Saranga Y."/>
            <person name="Scheffler B.E."/>
            <person name="Scheffler J.A."/>
            <person name="Stelly D.M."/>
            <person name="Triplett B.A."/>
            <person name="Van Deynze A."/>
            <person name="Vaslin M.F."/>
            <person name="Waghmare V.N."/>
            <person name="Walford S.A."/>
            <person name="Wright R.J."/>
            <person name="Zaki E.A."/>
            <person name="Zhang T."/>
            <person name="Dennis E.S."/>
            <person name="Mayer K.F."/>
            <person name="Peterson D.G."/>
            <person name="Rokhsar D.S."/>
            <person name="Wang X."/>
            <person name="Schmutz J."/>
        </authorList>
    </citation>
    <scope>NUCLEOTIDE SEQUENCE [LARGE SCALE GENOMIC DNA]</scope>
</reference>
<proteinExistence type="inferred from homology"/>
<feature type="region of interest" description="Disordered" evidence="5">
    <location>
        <begin position="17"/>
        <end position="37"/>
    </location>
</feature>
<evidence type="ECO:0000256" key="4">
    <source>
        <dbReference type="ARBA" id="ARBA00023242"/>
    </source>
</evidence>
<evidence type="ECO:0000256" key="1">
    <source>
        <dbReference type="ARBA" id="ARBA00004123"/>
    </source>
</evidence>
<evidence type="ECO:0000256" key="2">
    <source>
        <dbReference type="ARBA" id="ARBA00009514"/>
    </source>
</evidence>
<dbReference type="GO" id="GO:0042753">
    <property type="term" value="P:positive regulation of circadian rhythm"/>
    <property type="evidence" value="ECO:0007669"/>
    <property type="project" value="EnsemblPlants"/>
</dbReference>
<dbReference type="PANTHER" id="PTHR33469:SF1">
    <property type="entry name" value="PROTEIN ELF4-LIKE 1"/>
    <property type="match status" value="1"/>
</dbReference>
<dbReference type="Pfam" id="PF07011">
    <property type="entry name" value="Elf4"/>
    <property type="match status" value="1"/>
</dbReference>
<name>A0A0D2Q7G9_GOSRA</name>
<evidence type="ECO:0000256" key="5">
    <source>
        <dbReference type="SAM" id="MobiDB-lite"/>
    </source>
</evidence>
<dbReference type="GO" id="GO:0048511">
    <property type="term" value="P:rhythmic process"/>
    <property type="evidence" value="ECO:0007669"/>
    <property type="project" value="UniProtKB-KW"/>
</dbReference>
<evidence type="ECO:0000259" key="6">
    <source>
        <dbReference type="Pfam" id="PF07011"/>
    </source>
</evidence>
<dbReference type="EMBL" id="CM001748">
    <property type="protein sequence ID" value="KJB54092.1"/>
    <property type="molecule type" value="Genomic_DNA"/>
</dbReference>
<sequence length="178" mass="20195">MVEAAMADTCENKNKRFNIGEGKANGAGAGDGDDTEDEECDVEVWDTLRYSFKMAQAVLDQNRELIKKVNENHQSKIPDNLVKNVGLIREINGNISKVIEIYSGLSVNFSDTVRQRKKIGNRKVENRRSRTEFDCCFYESSCPLFYSAGLPSLPLIYSADEYEVFLCLHLYLSFCLQI</sequence>